<evidence type="ECO:0000313" key="1">
    <source>
        <dbReference type="EMBL" id="MXP46636.1"/>
    </source>
</evidence>
<gene>
    <name evidence="1" type="ORF">GRI43_04405</name>
</gene>
<protein>
    <submittedName>
        <fullName evidence="1">Iron-sulfur cluster assembly scaffold protein</fullName>
    </submittedName>
</protein>
<dbReference type="EMBL" id="WTYP01000001">
    <property type="protein sequence ID" value="MXP46636.1"/>
    <property type="molecule type" value="Genomic_DNA"/>
</dbReference>
<dbReference type="Gene3D" id="3.90.1010.10">
    <property type="match status" value="1"/>
</dbReference>
<evidence type="ECO:0000313" key="2">
    <source>
        <dbReference type="Proteomes" id="UP000471435"/>
    </source>
</evidence>
<sequence length="151" mass="15371">MDSATGSAPAAGKLYSREILSLATELANYPYIDDAAAKASARSRSCGSTLDIALRTNASGEIAAVGMAVTACAVGQAAAAIFALGAEGKAAGDLDAADAALRAWLTRSGEMPDWPGIAFLTAAQEFPGRHDAIRLPWRAARLALSNPTHAG</sequence>
<dbReference type="Proteomes" id="UP000471435">
    <property type="component" value="Unassembled WGS sequence"/>
</dbReference>
<keyword evidence="2" id="KW-1185">Reference proteome</keyword>
<dbReference type="AlphaFoldDB" id="A0A6I4V0L8"/>
<organism evidence="1 2">
    <name type="scientific">Pontixanthobacter luteolus</name>
    <dbReference type="NCBI Taxonomy" id="295089"/>
    <lineage>
        <taxon>Bacteria</taxon>
        <taxon>Pseudomonadati</taxon>
        <taxon>Pseudomonadota</taxon>
        <taxon>Alphaproteobacteria</taxon>
        <taxon>Sphingomonadales</taxon>
        <taxon>Erythrobacteraceae</taxon>
        <taxon>Pontixanthobacter</taxon>
    </lineage>
</organism>
<dbReference type="RefSeq" id="WP_160729848.1">
    <property type="nucleotide sequence ID" value="NZ_WTYP01000001.1"/>
</dbReference>
<accession>A0A6I4V0L8</accession>
<dbReference type="OrthoDB" id="7857113at2"/>
<reference evidence="1 2" key="1">
    <citation type="submission" date="2019-12" db="EMBL/GenBank/DDBJ databases">
        <title>Genomic-based taxomic classification of the family Erythrobacteraceae.</title>
        <authorList>
            <person name="Xu L."/>
        </authorList>
    </citation>
    <scope>NUCLEOTIDE SEQUENCE [LARGE SCALE GENOMIC DNA]</scope>
    <source>
        <strain evidence="1 2">SW-109</strain>
    </source>
</reference>
<proteinExistence type="predicted"/>
<dbReference type="SUPFAM" id="SSF82649">
    <property type="entry name" value="SufE/NifU"/>
    <property type="match status" value="1"/>
</dbReference>
<comment type="caution">
    <text evidence="1">The sequence shown here is derived from an EMBL/GenBank/DDBJ whole genome shotgun (WGS) entry which is preliminary data.</text>
</comment>
<name>A0A6I4V0L8_9SPHN</name>